<evidence type="ECO:0000313" key="2">
    <source>
        <dbReference type="EMBL" id="MEJ8281301.1"/>
    </source>
</evidence>
<dbReference type="Proteomes" id="UP001364211">
    <property type="component" value="Unassembled WGS sequence"/>
</dbReference>
<accession>A0ABU8TCM4</accession>
<keyword evidence="1" id="KW-1133">Transmembrane helix</keyword>
<feature type="transmembrane region" description="Helical" evidence="1">
    <location>
        <begin position="21"/>
        <end position="43"/>
    </location>
</feature>
<protein>
    <submittedName>
        <fullName evidence="2">DUF2127 domain-containing protein</fullName>
    </submittedName>
</protein>
<keyword evidence="1" id="KW-0812">Transmembrane</keyword>
<name>A0ABU8TCM4_9PSEU</name>
<feature type="transmembrane region" description="Helical" evidence="1">
    <location>
        <begin position="87"/>
        <end position="106"/>
    </location>
</feature>
<proteinExistence type="predicted"/>
<organism evidence="2 3">
    <name type="scientific">Pseudonocardia spirodelae</name>
    <dbReference type="NCBI Taxonomy" id="3133431"/>
    <lineage>
        <taxon>Bacteria</taxon>
        <taxon>Bacillati</taxon>
        <taxon>Actinomycetota</taxon>
        <taxon>Actinomycetes</taxon>
        <taxon>Pseudonocardiales</taxon>
        <taxon>Pseudonocardiaceae</taxon>
        <taxon>Pseudonocardia</taxon>
    </lineage>
</organism>
<dbReference type="EMBL" id="JBBJUP010000018">
    <property type="protein sequence ID" value="MEJ8281301.1"/>
    <property type="molecule type" value="Genomic_DNA"/>
</dbReference>
<comment type="caution">
    <text evidence="2">The sequence shown here is derived from an EMBL/GenBank/DDBJ whole genome shotgun (WGS) entry which is preliminary data.</text>
</comment>
<keyword evidence="3" id="KW-1185">Reference proteome</keyword>
<evidence type="ECO:0000313" key="3">
    <source>
        <dbReference type="Proteomes" id="UP001364211"/>
    </source>
</evidence>
<evidence type="ECO:0000256" key="1">
    <source>
        <dbReference type="SAM" id="Phobius"/>
    </source>
</evidence>
<dbReference type="Pfam" id="PF09900">
    <property type="entry name" value="DUF2127"/>
    <property type="match status" value="1"/>
</dbReference>
<dbReference type="InterPro" id="IPR021125">
    <property type="entry name" value="DUF2127"/>
</dbReference>
<feature type="transmembrane region" description="Helical" evidence="1">
    <location>
        <begin position="138"/>
        <end position="158"/>
    </location>
</feature>
<keyword evidence="1" id="KW-0472">Membrane</keyword>
<sequence>MTAGPTVTTPAARRTEQLFRLALVVKGIDGAAELLGAVALVLVSGDWLHRVVAQILARDLVGPPDGTLARHLTEGVDRFAGGDRTFVIVYLGLHGVLKLGLVAALLTRWRPAYPPAVLILAVFVVYELVHAWHTHSVVLPFLAALDIAIIVMVVREYLLLRREAADPSGAGRDG</sequence>
<gene>
    <name evidence="2" type="ORF">WJX68_20350</name>
</gene>
<reference evidence="2 3" key="1">
    <citation type="submission" date="2024-03" db="EMBL/GenBank/DDBJ databases">
        <title>Draft genome sequence of Pseudonocardia sp. DW16-2.</title>
        <authorList>
            <person name="Duangmal K."/>
        </authorList>
    </citation>
    <scope>NUCLEOTIDE SEQUENCE [LARGE SCALE GENOMIC DNA]</scope>
    <source>
        <strain evidence="2 3">DW16-2</strain>
    </source>
</reference>
<feature type="transmembrane region" description="Helical" evidence="1">
    <location>
        <begin position="113"/>
        <end position="132"/>
    </location>
</feature>
<dbReference type="RefSeq" id="WP_340293398.1">
    <property type="nucleotide sequence ID" value="NZ_JBBJUP010000018.1"/>
</dbReference>